<reference evidence="1 2" key="1">
    <citation type="submission" date="2021-06" db="EMBL/GenBank/DDBJ databases">
        <title>A haploid diamondback moth (Plutella xylostella L.) genome assembly resolves 31 chromosomes and identifies a diamide resistance mutation.</title>
        <authorList>
            <person name="Ward C.M."/>
            <person name="Perry K.D."/>
            <person name="Baker G."/>
            <person name="Powis K."/>
            <person name="Heckel D.G."/>
            <person name="Baxter S.W."/>
        </authorList>
    </citation>
    <scope>NUCLEOTIDE SEQUENCE [LARGE SCALE GENOMIC DNA]</scope>
    <source>
        <strain evidence="1 2">LV</strain>
        <tissue evidence="1">Single pupa</tissue>
    </source>
</reference>
<gene>
    <name evidence="1" type="ORF">JYU34_000526</name>
</gene>
<evidence type="ECO:0000313" key="1">
    <source>
        <dbReference type="EMBL" id="KAG7313408.1"/>
    </source>
</evidence>
<organism evidence="1 2">
    <name type="scientific">Plutella xylostella</name>
    <name type="common">Diamondback moth</name>
    <name type="synonym">Plutella maculipennis</name>
    <dbReference type="NCBI Taxonomy" id="51655"/>
    <lineage>
        <taxon>Eukaryota</taxon>
        <taxon>Metazoa</taxon>
        <taxon>Ecdysozoa</taxon>
        <taxon>Arthropoda</taxon>
        <taxon>Hexapoda</taxon>
        <taxon>Insecta</taxon>
        <taxon>Pterygota</taxon>
        <taxon>Neoptera</taxon>
        <taxon>Endopterygota</taxon>
        <taxon>Lepidoptera</taxon>
        <taxon>Glossata</taxon>
        <taxon>Ditrysia</taxon>
        <taxon>Yponomeutoidea</taxon>
        <taxon>Plutellidae</taxon>
        <taxon>Plutella</taxon>
    </lineage>
</organism>
<sequence length="88" mass="9452">MKVFSDRVMGRTGDVVSITLTKGTYFLNSLFHCKVVPLGCADDVEGCDGSVCWLGGGKPEIKCPILAQVQQNKPEAKVSEYAVNCGLK</sequence>
<name>A0ABQ7R860_PLUXY</name>
<evidence type="ECO:0000313" key="2">
    <source>
        <dbReference type="Proteomes" id="UP000823941"/>
    </source>
</evidence>
<dbReference type="Proteomes" id="UP000823941">
    <property type="component" value="Chromosome 1"/>
</dbReference>
<proteinExistence type="predicted"/>
<accession>A0ABQ7R860</accession>
<protein>
    <submittedName>
        <fullName evidence="1">Uncharacterized protein</fullName>
    </submittedName>
</protein>
<dbReference type="EMBL" id="JAHIBW010000001">
    <property type="protein sequence ID" value="KAG7313408.1"/>
    <property type="molecule type" value="Genomic_DNA"/>
</dbReference>
<comment type="caution">
    <text evidence="1">The sequence shown here is derived from an EMBL/GenBank/DDBJ whole genome shotgun (WGS) entry which is preliminary data.</text>
</comment>
<keyword evidence="2" id="KW-1185">Reference proteome</keyword>